<evidence type="ECO:0000256" key="3">
    <source>
        <dbReference type="ARBA" id="ARBA00023125"/>
    </source>
</evidence>
<dbReference type="EMBL" id="AQHN01000084">
    <property type="protein sequence ID" value="ENN85316.1"/>
    <property type="molecule type" value="Genomic_DNA"/>
</dbReference>
<dbReference type="PATRIC" id="fig|363754.4.peg.5403"/>
<keyword evidence="11" id="KW-1185">Reference proteome</keyword>
<dbReference type="PANTHER" id="PTHR30537">
    <property type="entry name" value="HTH-TYPE TRANSCRIPTIONAL REGULATOR"/>
    <property type="match status" value="1"/>
</dbReference>
<dbReference type="STRING" id="363754.RHSP_53782"/>
<evidence type="ECO:0000313" key="11">
    <source>
        <dbReference type="Proteomes" id="UP000012429"/>
    </source>
</evidence>
<keyword evidence="3" id="KW-0238">DNA-binding</keyword>
<evidence type="ECO:0000259" key="9">
    <source>
        <dbReference type="PROSITE" id="PS50931"/>
    </source>
</evidence>
<comment type="similarity">
    <text evidence="1">Belongs to the LysR transcriptional regulatory family.</text>
</comment>
<proteinExistence type="inferred from homology"/>
<name>N6UX35_9HYPH</name>
<keyword evidence="2" id="KW-0805">Transcription regulation</keyword>
<protein>
    <recommendedName>
        <fullName evidence="6">HTH-type transcriptional regulator TtuA</fullName>
    </recommendedName>
    <alternativeName>
        <fullName evidence="7">Tartrate utilization transcriptional regulator</fullName>
    </alternativeName>
</protein>
<dbReference type="InterPro" id="IPR036390">
    <property type="entry name" value="WH_DNA-bd_sf"/>
</dbReference>
<evidence type="ECO:0000256" key="6">
    <source>
        <dbReference type="ARBA" id="ARBA00067332"/>
    </source>
</evidence>
<sequence length="373" mass="40244">MAAGMSKSSRCGNALPQQSQHRDESRVANADPPDHYCATSRCTMRNGMLDLEDIAVFAEVADAGGLTPAGRRLGMSKSILSRRLARLEESLGVTLFVRTTRGVQLTEEGANFKPYAERMIADMAAARDAMTGTDEPSGTLRIAAPLSFGQSHLAPLLAELGLRYPKLRIHAFYSDRLIDLVGERFDVGIRIGALPDSTLLATRIAPIRSGVVASPAYVEAHGTPETLDDIGRHLTLVHADHPWRFLNGADVVTLRPQGHFMADNSQALLTATLAGLGIAMLPSFLIGPGLLSGELVPLLEDYPCPEAGLYLVRPPVAGAMPTKVKVLADLLQERLGRDVEWDACQRHLETRKTRRLTRAVTAPTPLDMSGAST</sequence>
<dbReference type="Proteomes" id="UP000012429">
    <property type="component" value="Unassembled WGS sequence"/>
</dbReference>
<evidence type="ECO:0000256" key="7">
    <source>
        <dbReference type="ARBA" id="ARBA00083243"/>
    </source>
</evidence>
<dbReference type="Gene3D" id="1.10.10.10">
    <property type="entry name" value="Winged helix-like DNA-binding domain superfamily/Winged helix DNA-binding domain"/>
    <property type="match status" value="1"/>
</dbReference>
<dbReference type="SUPFAM" id="SSF46785">
    <property type="entry name" value="Winged helix' DNA-binding domain"/>
    <property type="match status" value="1"/>
</dbReference>
<evidence type="ECO:0000256" key="1">
    <source>
        <dbReference type="ARBA" id="ARBA00009437"/>
    </source>
</evidence>
<evidence type="ECO:0000313" key="10">
    <source>
        <dbReference type="EMBL" id="ENN85316.1"/>
    </source>
</evidence>
<dbReference type="GO" id="GO:0003700">
    <property type="term" value="F:DNA-binding transcription factor activity"/>
    <property type="evidence" value="ECO:0007669"/>
    <property type="project" value="InterPro"/>
</dbReference>
<dbReference type="PRINTS" id="PR00039">
    <property type="entry name" value="HTHLYSR"/>
</dbReference>
<evidence type="ECO:0000256" key="2">
    <source>
        <dbReference type="ARBA" id="ARBA00023015"/>
    </source>
</evidence>
<feature type="region of interest" description="Disordered" evidence="8">
    <location>
        <begin position="1"/>
        <end position="34"/>
    </location>
</feature>
<dbReference type="Gene3D" id="3.40.190.290">
    <property type="match status" value="1"/>
</dbReference>
<dbReference type="PANTHER" id="PTHR30537:SF5">
    <property type="entry name" value="HTH-TYPE TRANSCRIPTIONAL ACTIVATOR TTDR-RELATED"/>
    <property type="match status" value="1"/>
</dbReference>
<dbReference type="InterPro" id="IPR036388">
    <property type="entry name" value="WH-like_DNA-bd_sf"/>
</dbReference>
<feature type="compositionally biased region" description="Polar residues" evidence="8">
    <location>
        <begin position="1"/>
        <end position="19"/>
    </location>
</feature>
<dbReference type="InterPro" id="IPR058163">
    <property type="entry name" value="LysR-type_TF_proteobact-type"/>
</dbReference>
<evidence type="ECO:0000256" key="8">
    <source>
        <dbReference type="SAM" id="MobiDB-lite"/>
    </source>
</evidence>
<gene>
    <name evidence="10" type="ORF">RHSP_53782</name>
</gene>
<accession>N6UX35</accession>
<evidence type="ECO:0000256" key="5">
    <source>
        <dbReference type="ARBA" id="ARBA00054626"/>
    </source>
</evidence>
<dbReference type="SUPFAM" id="SSF53850">
    <property type="entry name" value="Periplasmic binding protein-like II"/>
    <property type="match status" value="1"/>
</dbReference>
<dbReference type="AlphaFoldDB" id="N6UX35"/>
<organism evidence="10 11">
    <name type="scientific">Rhizobium freirei PRF 81</name>
    <dbReference type="NCBI Taxonomy" id="363754"/>
    <lineage>
        <taxon>Bacteria</taxon>
        <taxon>Pseudomonadati</taxon>
        <taxon>Pseudomonadota</taxon>
        <taxon>Alphaproteobacteria</taxon>
        <taxon>Hyphomicrobiales</taxon>
        <taxon>Rhizobiaceae</taxon>
        <taxon>Rhizobium/Agrobacterium group</taxon>
        <taxon>Rhizobium</taxon>
    </lineage>
</organism>
<evidence type="ECO:0000256" key="4">
    <source>
        <dbReference type="ARBA" id="ARBA00023163"/>
    </source>
</evidence>
<dbReference type="FunFam" id="1.10.10.10:FF:000001">
    <property type="entry name" value="LysR family transcriptional regulator"/>
    <property type="match status" value="1"/>
</dbReference>
<dbReference type="GO" id="GO:0043565">
    <property type="term" value="F:sequence-specific DNA binding"/>
    <property type="evidence" value="ECO:0007669"/>
    <property type="project" value="TreeGrafter"/>
</dbReference>
<dbReference type="PROSITE" id="PS50931">
    <property type="entry name" value="HTH_LYSR"/>
    <property type="match status" value="1"/>
</dbReference>
<dbReference type="GO" id="GO:0006351">
    <property type="term" value="P:DNA-templated transcription"/>
    <property type="evidence" value="ECO:0007669"/>
    <property type="project" value="TreeGrafter"/>
</dbReference>
<dbReference type="CDD" id="cd08422">
    <property type="entry name" value="PBP2_CrgA_like"/>
    <property type="match status" value="1"/>
</dbReference>
<dbReference type="Pfam" id="PF03466">
    <property type="entry name" value="LysR_substrate"/>
    <property type="match status" value="1"/>
</dbReference>
<reference evidence="10 11" key="1">
    <citation type="journal article" date="2012" name="BMC Genomics">
        <title>Genomic basis of broad host range and environmental adaptability of Rhizobium tropici CIAT 899 and Rhizobium sp. PRF 81 which are used in inoculants for common bean (Phaseolus vulgaris L.).</title>
        <authorList>
            <person name="Ormeno-Orrillo E."/>
            <person name="Menna P."/>
            <person name="Almeida L.G."/>
            <person name="Ollero F.J."/>
            <person name="Nicolas M.F."/>
            <person name="Pains Rodrigues E."/>
            <person name="Shigueyoshi Nakatani A."/>
            <person name="Silva Batista J.S."/>
            <person name="Oliveira Chueire L.M."/>
            <person name="Souza R.C."/>
            <person name="Ribeiro Vasconcelos A.T."/>
            <person name="Megias M."/>
            <person name="Hungria M."/>
            <person name="Martinez-Romero E."/>
        </authorList>
    </citation>
    <scope>NUCLEOTIDE SEQUENCE [LARGE SCALE GENOMIC DNA]</scope>
    <source>
        <strain evidence="10 11">PRF 81</strain>
    </source>
</reference>
<dbReference type="InterPro" id="IPR005119">
    <property type="entry name" value="LysR_subst-bd"/>
</dbReference>
<comment type="function">
    <text evidence="5">Transcriptional regulator of the ttuABCDE tartrate utilization operon.</text>
</comment>
<dbReference type="Pfam" id="PF00126">
    <property type="entry name" value="HTH_1"/>
    <property type="match status" value="1"/>
</dbReference>
<comment type="caution">
    <text evidence="10">The sequence shown here is derived from an EMBL/GenBank/DDBJ whole genome shotgun (WGS) entry which is preliminary data.</text>
</comment>
<keyword evidence="4" id="KW-0804">Transcription</keyword>
<feature type="domain" description="HTH lysR-type" evidence="9">
    <location>
        <begin position="49"/>
        <end position="106"/>
    </location>
</feature>
<dbReference type="InterPro" id="IPR000847">
    <property type="entry name" value="LysR_HTH_N"/>
</dbReference>